<dbReference type="PhylomeDB" id="A0A061ASZ2"/>
<feature type="region of interest" description="Disordered" evidence="1">
    <location>
        <begin position="93"/>
        <end position="113"/>
    </location>
</feature>
<name>A0A061ASZ2_CYBFA</name>
<accession>A0A061ASZ2</accession>
<feature type="region of interest" description="Disordered" evidence="1">
    <location>
        <begin position="243"/>
        <end position="314"/>
    </location>
</feature>
<proteinExistence type="predicted"/>
<evidence type="ECO:0000313" key="2">
    <source>
        <dbReference type="EMBL" id="CDR40702.1"/>
    </source>
</evidence>
<feature type="region of interest" description="Disordered" evidence="1">
    <location>
        <begin position="187"/>
        <end position="231"/>
    </location>
</feature>
<sequence>MPGAFPGAIPEEQDSQNDEFKDFIAPSTKEFTFTALPSHRGDKLYPSLDHMTSGKQSLQNECDNLGYSKKLSNNVLDELDKRAATKVRNTHNFKKSVLSPRSSRYNSSHRSKFQKMESISSHYAAVRSKTSSLDLRREEVEMEKENVPSYGPNSKRSNVSILESATKRRRTGTGHQELLTPSMTLTKVQPLTGHPNSRIPRSPSKVNLQDLSTRKAPGPTPSTTLKKAIPHSRAISQNISGLTAAKQLPRSSTLQNLSKPTASSLQRSASNKNINQTLRTQPSMGSISSASTQGSLPRMRSSMNLKHQSKPMWR</sequence>
<protein>
    <submittedName>
        <fullName evidence="2">CYFA0S05e03466g1_1</fullName>
    </submittedName>
</protein>
<evidence type="ECO:0000256" key="1">
    <source>
        <dbReference type="SAM" id="MobiDB-lite"/>
    </source>
</evidence>
<dbReference type="EMBL" id="LK052890">
    <property type="protein sequence ID" value="CDR40702.1"/>
    <property type="molecule type" value="Genomic_DNA"/>
</dbReference>
<dbReference type="VEuPathDB" id="FungiDB:BON22_2123"/>
<gene>
    <name evidence="2" type="ORF">CYFA0S_05e03466g</name>
</gene>
<dbReference type="AlphaFoldDB" id="A0A061ASZ2"/>
<reference evidence="2" key="1">
    <citation type="journal article" date="2014" name="Genome Announc.">
        <title>Genome sequence of the yeast Cyberlindnera fabianii (Hansenula fabianii).</title>
        <authorList>
            <person name="Freel K.C."/>
            <person name="Sarilar V."/>
            <person name="Neuveglise C."/>
            <person name="Devillers H."/>
            <person name="Friedrich A."/>
            <person name="Schacherer J."/>
        </authorList>
    </citation>
    <scope>NUCLEOTIDE SEQUENCE</scope>
    <source>
        <strain evidence="2">YJS4271</strain>
    </source>
</reference>
<feature type="compositionally biased region" description="Polar residues" evidence="1">
    <location>
        <begin position="249"/>
        <end position="306"/>
    </location>
</feature>
<organism evidence="2">
    <name type="scientific">Cyberlindnera fabianii</name>
    <name type="common">Yeast</name>
    <name type="synonym">Hansenula fabianii</name>
    <dbReference type="NCBI Taxonomy" id="36022"/>
    <lineage>
        <taxon>Eukaryota</taxon>
        <taxon>Fungi</taxon>
        <taxon>Dikarya</taxon>
        <taxon>Ascomycota</taxon>
        <taxon>Saccharomycotina</taxon>
        <taxon>Saccharomycetes</taxon>
        <taxon>Phaffomycetales</taxon>
        <taxon>Phaffomycetaceae</taxon>
        <taxon>Cyberlindnera</taxon>
    </lineage>
</organism>
<dbReference type="OrthoDB" id="4024111at2759"/>